<gene>
    <name evidence="6" type="ORF">HXX76_002129</name>
</gene>
<protein>
    <recommendedName>
        <fullName evidence="8">SET domain-containing protein</fullName>
    </recommendedName>
</protein>
<dbReference type="InterPro" id="IPR003616">
    <property type="entry name" value="Post-SET_dom"/>
</dbReference>
<dbReference type="PROSITE" id="PS50280">
    <property type="entry name" value="SET"/>
    <property type="match status" value="1"/>
</dbReference>
<dbReference type="PANTHER" id="PTHR12350">
    <property type="entry name" value="HISTONE-LYSINE N-METHYLTRANSFERASE-RELATED"/>
    <property type="match status" value="1"/>
</dbReference>
<dbReference type="PROSITE" id="PS50868">
    <property type="entry name" value="POST_SET"/>
    <property type="match status" value="1"/>
</dbReference>
<reference evidence="6" key="1">
    <citation type="journal article" date="2020" name="bioRxiv">
        <title>Comparative genomics of Chlamydomonas.</title>
        <authorList>
            <person name="Craig R.J."/>
            <person name="Hasan A.R."/>
            <person name="Ness R.W."/>
            <person name="Keightley P.D."/>
        </authorList>
    </citation>
    <scope>NUCLEOTIDE SEQUENCE</scope>
    <source>
        <strain evidence="6">SAG 7.73</strain>
    </source>
</reference>
<dbReference type="Proteomes" id="UP000650467">
    <property type="component" value="Unassembled WGS sequence"/>
</dbReference>
<dbReference type="GO" id="GO:0008168">
    <property type="term" value="F:methyltransferase activity"/>
    <property type="evidence" value="ECO:0007669"/>
    <property type="project" value="UniProtKB-KW"/>
</dbReference>
<keyword evidence="2" id="KW-0808">Transferase</keyword>
<feature type="domain" description="Post-SET" evidence="5">
    <location>
        <begin position="148"/>
        <end position="164"/>
    </location>
</feature>
<accession>A0A835WAH4</accession>
<organism evidence="6 7">
    <name type="scientific">Chlamydomonas incerta</name>
    <dbReference type="NCBI Taxonomy" id="51695"/>
    <lineage>
        <taxon>Eukaryota</taxon>
        <taxon>Viridiplantae</taxon>
        <taxon>Chlorophyta</taxon>
        <taxon>core chlorophytes</taxon>
        <taxon>Chlorophyceae</taxon>
        <taxon>CS clade</taxon>
        <taxon>Chlamydomonadales</taxon>
        <taxon>Chlamydomonadaceae</taxon>
        <taxon>Chlamydomonas</taxon>
    </lineage>
</organism>
<dbReference type="GO" id="GO:0032259">
    <property type="term" value="P:methylation"/>
    <property type="evidence" value="ECO:0007669"/>
    <property type="project" value="UniProtKB-KW"/>
</dbReference>
<evidence type="ECO:0000313" key="7">
    <source>
        <dbReference type="Proteomes" id="UP000650467"/>
    </source>
</evidence>
<sequence length="204" mass="22541">MSAQTMSCAPVAAPSGRCNAHEKLVCGADYRPLVSGYKTEYPAEWAEHRICATTGHNALYARKTYKAGEVIMAFSYRSMSDYPTYLTVQVGEDKHIELSPAWLEHVNHSCEPNAMFNTTTFNFEALRDIAVGDELCFFYPSTEWAMDSPFQCKCGKPSCLGYIAGASQLTREQLASRRLTDFIANKLDERDAGASSSSPCDSSQ</sequence>
<evidence type="ECO:0000259" key="5">
    <source>
        <dbReference type="PROSITE" id="PS50868"/>
    </source>
</evidence>
<evidence type="ECO:0000313" key="6">
    <source>
        <dbReference type="EMBL" id="KAG2443785.1"/>
    </source>
</evidence>
<dbReference type="InterPro" id="IPR046341">
    <property type="entry name" value="SET_dom_sf"/>
</dbReference>
<dbReference type="InterPro" id="IPR053201">
    <property type="entry name" value="Flavunoidine_N-MTase"/>
</dbReference>
<dbReference type="SUPFAM" id="SSF82199">
    <property type="entry name" value="SET domain"/>
    <property type="match status" value="1"/>
</dbReference>
<keyword evidence="3" id="KW-0949">S-adenosyl-L-methionine</keyword>
<dbReference type="AlphaFoldDB" id="A0A835WAH4"/>
<evidence type="ECO:0000256" key="3">
    <source>
        <dbReference type="ARBA" id="ARBA00022691"/>
    </source>
</evidence>
<dbReference type="OrthoDB" id="5984008at2759"/>
<keyword evidence="7" id="KW-1185">Reference proteome</keyword>
<evidence type="ECO:0000259" key="4">
    <source>
        <dbReference type="PROSITE" id="PS50280"/>
    </source>
</evidence>
<evidence type="ECO:0000256" key="1">
    <source>
        <dbReference type="ARBA" id="ARBA00022603"/>
    </source>
</evidence>
<dbReference type="Gene3D" id="2.170.270.10">
    <property type="entry name" value="SET domain"/>
    <property type="match status" value="1"/>
</dbReference>
<dbReference type="InterPro" id="IPR001214">
    <property type="entry name" value="SET_dom"/>
</dbReference>
<name>A0A835WAH4_CHLIN</name>
<proteinExistence type="predicted"/>
<evidence type="ECO:0008006" key="8">
    <source>
        <dbReference type="Google" id="ProtNLM"/>
    </source>
</evidence>
<dbReference type="PANTHER" id="PTHR12350:SF19">
    <property type="entry name" value="SET DOMAIN-CONTAINING PROTEIN"/>
    <property type="match status" value="1"/>
</dbReference>
<dbReference type="EMBL" id="JAEHOC010000003">
    <property type="protein sequence ID" value="KAG2443785.1"/>
    <property type="molecule type" value="Genomic_DNA"/>
</dbReference>
<keyword evidence="1" id="KW-0489">Methyltransferase</keyword>
<feature type="domain" description="SET" evidence="4">
    <location>
        <begin position="32"/>
        <end position="140"/>
    </location>
</feature>
<comment type="caution">
    <text evidence="6">The sequence shown here is derived from an EMBL/GenBank/DDBJ whole genome shotgun (WGS) entry which is preliminary data.</text>
</comment>
<evidence type="ECO:0000256" key="2">
    <source>
        <dbReference type="ARBA" id="ARBA00022679"/>
    </source>
</evidence>
<dbReference type="Pfam" id="PF00856">
    <property type="entry name" value="SET"/>
    <property type="match status" value="1"/>
</dbReference>